<evidence type="ECO:0000256" key="4">
    <source>
        <dbReference type="ARBA" id="ARBA00022989"/>
    </source>
</evidence>
<comment type="subcellular location">
    <subcellularLocation>
        <location evidence="1">Membrane</location>
        <topology evidence="1">Multi-pass membrane protein</topology>
    </subcellularLocation>
</comment>
<dbReference type="Pfam" id="PF00474">
    <property type="entry name" value="SSF"/>
    <property type="match status" value="1"/>
</dbReference>
<feature type="transmembrane region" description="Helical" evidence="7">
    <location>
        <begin position="377"/>
        <end position="397"/>
    </location>
</feature>
<comment type="caution">
    <text evidence="8">The sequence shown here is derived from an EMBL/GenBank/DDBJ whole genome shotgun (WGS) entry which is preliminary data.</text>
</comment>
<feature type="transmembrane region" description="Helical" evidence="7">
    <location>
        <begin position="321"/>
        <end position="343"/>
    </location>
</feature>
<dbReference type="GO" id="GO:0005886">
    <property type="term" value="C:plasma membrane"/>
    <property type="evidence" value="ECO:0007669"/>
    <property type="project" value="TreeGrafter"/>
</dbReference>
<dbReference type="AlphaFoldDB" id="A0A395NI56"/>
<keyword evidence="5 7" id="KW-0472">Membrane</keyword>
<organism evidence="8 9">
    <name type="scientific">Trichoderma arundinaceum</name>
    <dbReference type="NCBI Taxonomy" id="490622"/>
    <lineage>
        <taxon>Eukaryota</taxon>
        <taxon>Fungi</taxon>
        <taxon>Dikarya</taxon>
        <taxon>Ascomycota</taxon>
        <taxon>Pezizomycotina</taxon>
        <taxon>Sordariomycetes</taxon>
        <taxon>Hypocreomycetidae</taxon>
        <taxon>Hypocreales</taxon>
        <taxon>Hypocreaceae</taxon>
        <taxon>Trichoderma</taxon>
    </lineage>
</organism>
<dbReference type="CDD" id="cd11476">
    <property type="entry name" value="SLC5sbd_DUR3"/>
    <property type="match status" value="1"/>
</dbReference>
<evidence type="ECO:0000256" key="6">
    <source>
        <dbReference type="RuleBase" id="RU362091"/>
    </source>
</evidence>
<evidence type="ECO:0000256" key="5">
    <source>
        <dbReference type="ARBA" id="ARBA00023136"/>
    </source>
</evidence>
<sequence>MSLHLRSDDDAVVVSPPLPQGAGYAVVVALGLVFAIGMIGITRLLKKSLHEDNANVETHGFGVQLYLAVFWSRTFTESQEVSGTIAHLIFTFLAIINNLFNTINMILGAAAVITSLTGMHIMASTFLLPIFDGLHTYIHVGSIDGLYDLVVRAQPTHEVDGNYQGSLLTMNSQQGIFFAIILLVSNFGAVIMDTSYFIKAFAASPKAVVPGYVVGGFTYFGIPWCLGTIMGLAALGLESSPIFPTYPQPMTSTEVANGLILPYVAVAVAGKGGAVAVLLMTFMAITSTLSAQVIAVSSIFTFDFYRTYINKNAGNKDVIRWSHLGVILFAAISAGLTAAFNYGGISMGWTLYMIGVVTCPGIFPLVFTILWDKQSSLAAIISSVGGLATGLGVWLGTAQALFGEISVDSTGQTLPCMYGTVASALSPLLYTIILSFIWPDNYDWTRFTDEKLLLDNDASTEELEREEPTRQASKGGVLTEAAEVPYDKSDLRWQRYALFWSLFSFFGIWVLWPLPMYGAKYIFTKVVVDRGLADMAVGKPLGVGHIPIILRKEANHEGIT</sequence>
<feature type="transmembrane region" description="Helical" evidence="7">
    <location>
        <begin position="291"/>
        <end position="309"/>
    </location>
</feature>
<evidence type="ECO:0000256" key="7">
    <source>
        <dbReference type="SAM" id="Phobius"/>
    </source>
</evidence>
<name>A0A395NI56_TRIAR</name>
<keyword evidence="4 7" id="KW-1133">Transmembrane helix</keyword>
<gene>
    <name evidence="8" type="ORF">TARUN_6479</name>
</gene>
<reference evidence="8 9" key="1">
    <citation type="journal article" date="2018" name="PLoS Pathog.">
        <title>Evolution of structural diversity of trichothecenes, a family of toxins produced by plant pathogenic and entomopathogenic fungi.</title>
        <authorList>
            <person name="Proctor R.H."/>
            <person name="McCormick S.P."/>
            <person name="Kim H.S."/>
            <person name="Cardoza R.E."/>
            <person name="Stanley A.M."/>
            <person name="Lindo L."/>
            <person name="Kelly A."/>
            <person name="Brown D.W."/>
            <person name="Lee T."/>
            <person name="Vaughan M.M."/>
            <person name="Alexander N.J."/>
            <person name="Busman M."/>
            <person name="Gutierrez S."/>
        </authorList>
    </citation>
    <scope>NUCLEOTIDE SEQUENCE [LARGE SCALE GENOMIC DNA]</scope>
    <source>
        <strain evidence="8 9">IBT 40837</strain>
    </source>
</reference>
<evidence type="ECO:0000256" key="1">
    <source>
        <dbReference type="ARBA" id="ARBA00004141"/>
    </source>
</evidence>
<keyword evidence="3 7" id="KW-0812">Transmembrane</keyword>
<feature type="transmembrane region" description="Helical" evidence="7">
    <location>
        <begin position="22"/>
        <end position="41"/>
    </location>
</feature>
<evidence type="ECO:0000313" key="9">
    <source>
        <dbReference type="Proteomes" id="UP000266272"/>
    </source>
</evidence>
<dbReference type="OrthoDB" id="6132759at2759"/>
<feature type="transmembrane region" description="Helical" evidence="7">
    <location>
        <begin position="417"/>
        <end position="438"/>
    </location>
</feature>
<dbReference type="STRING" id="490622.A0A395NI56"/>
<dbReference type="GO" id="GO:0015204">
    <property type="term" value="F:urea transmembrane transporter activity"/>
    <property type="evidence" value="ECO:0007669"/>
    <property type="project" value="InterPro"/>
</dbReference>
<dbReference type="Gene3D" id="1.20.1730.10">
    <property type="entry name" value="Sodium/glucose cotransporter"/>
    <property type="match status" value="1"/>
</dbReference>
<proteinExistence type="inferred from homology"/>
<accession>A0A395NI56</accession>
<keyword evidence="9" id="KW-1185">Reference proteome</keyword>
<dbReference type="PROSITE" id="PS50283">
    <property type="entry name" value="NA_SOLUT_SYMP_3"/>
    <property type="match status" value="1"/>
</dbReference>
<dbReference type="Proteomes" id="UP000266272">
    <property type="component" value="Unassembled WGS sequence"/>
</dbReference>
<feature type="transmembrane region" description="Helical" evidence="7">
    <location>
        <begin position="349"/>
        <end position="370"/>
    </location>
</feature>
<feature type="transmembrane region" description="Helical" evidence="7">
    <location>
        <begin position="218"/>
        <end position="237"/>
    </location>
</feature>
<dbReference type="PANTHER" id="PTHR46154">
    <property type="match status" value="1"/>
</dbReference>
<protein>
    <submittedName>
        <fullName evidence="8">Urea active transporter</fullName>
    </submittedName>
</protein>
<dbReference type="InterPro" id="IPR001734">
    <property type="entry name" value="Na/solute_symporter"/>
</dbReference>
<feature type="transmembrane region" description="Helical" evidence="7">
    <location>
        <begin position="106"/>
        <end position="128"/>
    </location>
</feature>
<dbReference type="InterPro" id="IPR038377">
    <property type="entry name" value="Na/Glc_symporter_sf"/>
</dbReference>
<evidence type="ECO:0000313" key="8">
    <source>
        <dbReference type="EMBL" id="RFU75720.1"/>
    </source>
</evidence>
<dbReference type="EMBL" id="PXOA01000414">
    <property type="protein sequence ID" value="RFU75720.1"/>
    <property type="molecule type" value="Genomic_DNA"/>
</dbReference>
<dbReference type="PANTHER" id="PTHR46154:SF1">
    <property type="entry name" value="ACTIVE TRANSPORTER, PUTATIVE (AFU_ORTHOLOGUE AFUA_1G17570)-RELATED"/>
    <property type="match status" value="1"/>
</dbReference>
<feature type="transmembrane region" description="Helical" evidence="7">
    <location>
        <begin position="176"/>
        <end position="198"/>
    </location>
</feature>
<evidence type="ECO:0000256" key="2">
    <source>
        <dbReference type="ARBA" id="ARBA00006434"/>
    </source>
</evidence>
<comment type="similarity">
    <text evidence="2 6">Belongs to the sodium:solute symporter (SSF) (TC 2.A.21) family.</text>
</comment>
<evidence type="ECO:0000256" key="3">
    <source>
        <dbReference type="ARBA" id="ARBA00022692"/>
    </source>
</evidence>
<feature type="transmembrane region" description="Helical" evidence="7">
    <location>
        <begin position="496"/>
        <end position="514"/>
    </location>
</feature>
<dbReference type="InterPro" id="IPR031155">
    <property type="entry name" value="DUR"/>
</dbReference>